<dbReference type="Gramene" id="FCD_00031274-RA">
    <property type="protein sequence ID" value="FCD_00031274-RA:cds"/>
    <property type="gene ID" value="FCD_00031274"/>
</dbReference>
<dbReference type="GO" id="GO:0004392">
    <property type="term" value="F:heme oxygenase (decyclizing) activity"/>
    <property type="evidence" value="ECO:0007669"/>
    <property type="project" value="UniProtKB-EC"/>
</dbReference>
<dbReference type="GO" id="GO:0046872">
    <property type="term" value="F:metal ion binding"/>
    <property type="evidence" value="ECO:0007669"/>
    <property type="project" value="UniProtKB-KW"/>
</dbReference>
<dbReference type="GO" id="GO:0006788">
    <property type="term" value="P:heme oxidation"/>
    <property type="evidence" value="ECO:0007669"/>
    <property type="project" value="InterPro"/>
</dbReference>
<evidence type="ECO:0000256" key="7">
    <source>
        <dbReference type="ARBA" id="ARBA00022640"/>
    </source>
</evidence>
<dbReference type="PANTHER" id="PTHR35703">
    <property type="entry name" value="HEME OXYGENASE 1, CHLOROPLASTIC-RELATED"/>
    <property type="match status" value="1"/>
</dbReference>
<accession>A0AA88CQI5</accession>
<comment type="similarity">
    <text evidence="2">Belongs to the heme oxygenase family.</text>
</comment>
<name>A0AA88CQI5_FICCA</name>
<evidence type="ECO:0000256" key="2">
    <source>
        <dbReference type="ARBA" id="ARBA00006134"/>
    </source>
</evidence>
<dbReference type="InterPro" id="IPR016951">
    <property type="entry name" value="Haem_Oase_decyc_pln"/>
</dbReference>
<dbReference type="GO" id="GO:0009507">
    <property type="term" value="C:chloroplast"/>
    <property type="evidence" value="ECO:0007669"/>
    <property type="project" value="UniProtKB-SubCell"/>
</dbReference>
<evidence type="ECO:0000256" key="11">
    <source>
        <dbReference type="ARBA" id="ARBA00023004"/>
    </source>
</evidence>
<keyword evidence="10" id="KW-0560">Oxidoreductase</keyword>
<keyword evidence="4" id="KW-0150">Chloroplast</keyword>
<evidence type="ECO:0000256" key="6">
    <source>
        <dbReference type="ARBA" id="ARBA00022617"/>
    </source>
</evidence>
<keyword evidence="6" id="KW-0349">Heme</keyword>
<dbReference type="GO" id="GO:0015979">
    <property type="term" value="P:photosynthesis"/>
    <property type="evidence" value="ECO:0007669"/>
    <property type="project" value="UniProtKB-KW"/>
</dbReference>
<reference evidence="12" key="1">
    <citation type="submission" date="2023-07" db="EMBL/GenBank/DDBJ databases">
        <title>draft genome sequence of fig (Ficus carica).</title>
        <authorList>
            <person name="Takahashi T."/>
            <person name="Nishimura K."/>
        </authorList>
    </citation>
    <scope>NUCLEOTIDE SEQUENCE</scope>
</reference>
<dbReference type="GO" id="GO:0010024">
    <property type="term" value="P:phytochromobilin biosynthetic process"/>
    <property type="evidence" value="ECO:0007669"/>
    <property type="project" value="TreeGrafter"/>
</dbReference>
<evidence type="ECO:0000256" key="5">
    <source>
        <dbReference type="ARBA" id="ARBA00022531"/>
    </source>
</evidence>
<dbReference type="InterPro" id="IPR016084">
    <property type="entry name" value="Haem_Oase-like_multi-hlx"/>
</dbReference>
<sequence>MEKRERVGGDWPWDSEFRNTGLERSEKLAKDLEWFKDQGQDLPEPTNLGVAYADHLKELSGKDSRAIVCHFYNIHFGLTAGGRMMGKKVSEKVLNNKELDFYKWDGDVSELLQNVKDKLNKAAESWTRSKNNCLGEAEKSFKYYGDIIGLILSR</sequence>
<comment type="subcellular location">
    <subcellularLocation>
        <location evidence="1">Plastid</location>
        <location evidence="1">Chloroplast</location>
    </subcellularLocation>
</comment>
<dbReference type="PANTHER" id="PTHR35703:SF2">
    <property type="entry name" value="HEME OXYGENASE 1, CHLOROPLASTIC-RELATED"/>
    <property type="match status" value="1"/>
</dbReference>
<dbReference type="Pfam" id="PF01126">
    <property type="entry name" value="Heme_oxygenase"/>
    <property type="match status" value="1"/>
</dbReference>
<evidence type="ECO:0000256" key="1">
    <source>
        <dbReference type="ARBA" id="ARBA00004229"/>
    </source>
</evidence>
<gene>
    <name evidence="12" type="ORF">TIFTF001_040792</name>
</gene>
<dbReference type="AlphaFoldDB" id="A0AA88CQI5"/>
<comment type="caution">
    <text evidence="12">The sequence shown here is derived from an EMBL/GenBank/DDBJ whole genome shotgun (WGS) entry which is preliminary data.</text>
</comment>
<dbReference type="Gene3D" id="1.20.910.10">
    <property type="entry name" value="Heme oxygenase-like"/>
    <property type="match status" value="1"/>
</dbReference>
<evidence type="ECO:0000256" key="3">
    <source>
        <dbReference type="ARBA" id="ARBA00012360"/>
    </source>
</evidence>
<keyword evidence="9" id="KW-0809">Transit peptide</keyword>
<evidence type="ECO:0000256" key="10">
    <source>
        <dbReference type="ARBA" id="ARBA00023002"/>
    </source>
</evidence>
<keyword evidence="11" id="KW-0408">Iron</keyword>
<keyword evidence="8" id="KW-0479">Metal-binding</keyword>
<dbReference type="SUPFAM" id="SSF48613">
    <property type="entry name" value="Heme oxygenase-like"/>
    <property type="match status" value="1"/>
</dbReference>
<keyword evidence="13" id="KW-1185">Reference proteome</keyword>
<evidence type="ECO:0000256" key="4">
    <source>
        <dbReference type="ARBA" id="ARBA00022528"/>
    </source>
</evidence>
<evidence type="ECO:0000256" key="9">
    <source>
        <dbReference type="ARBA" id="ARBA00022946"/>
    </source>
</evidence>
<protein>
    <recommendedName>
        <fullName evidence="3">heme oxygenase (biliverdin-producing)</fullName>
        <ecNumber evidence="3">1.14.14.18</ecNumber>
    </recommendedName>
</protein>
<keyword evidence="7" id="KW-0934">Plastid</keyword>
<keyword evidence="5" id="KW-0602">Photosynthesis</keyword>
<evidence type="ECO:0000256" key="8">
    <source>
        <dbReference type="ARBA" id="ARBA00022723"/>
    </source>
</evidence>
<dbReference type="EMBL" id="BTGU01001592">
    <property type="protein sequence ID" value="GMN26006.1"/>
    <property type="molecule type" value="Genomic_DNA"/>
</dbReference>
<proteinExistence type="inferred from homology"/>
<dbReference type="CDD" id="cd19165">
    <property type="entry name" value="HemeO"/>
    <property type="match status" value="1"/>
</dbReference>
<dbReference type="EC" id="1.14.14.18" evidence="3"/>
<organism evidence="12 13">
    <name type="scientific">Ficus carica</name>
    <name type="common">Common fig</name>
    <dbReference type="NCBI Taxonomy" id="3494"/>
    <lineage>
        <taxon>Eukaryota</taxon>
        <taxon>Viridiplantae</taxon>
        <taxon>Streptophyta</taxon>
        <taxon>Embryophyta</taxon>
        <taxon>Tracheophyta</taxon>
        <taxon>Spermatophyta</taxon>
        <taxon>Magnoliopsida</taxon>
        <taxon>eudicotyledons</taxon>
        <taxon>Gunneridae</taxon>
        <taxon>Pentapetalae</taxon>
        <taxon>rosids</taxon>
        <taxon>fabids</taxon>
        <taxon>Rosales</taxon>
        <taxon>Moraceae</taxon>
        <taxon>Ficeae</taxon>
        <taxon>Ficus</taxon>
    </lineage>
</organism>
<dbReference type="InterPro" id="IPR002051">
    <property type="entry name" value="Haem_Oase"/>
</dbReference>
<dbReference type="InterPro" id="IPR016053">
    <property type="entry name" value="Haem_Oase-like"/>
</dbReference>
<dbReference type="Proteomes" id="UP001187192">
    <property type="component" value="Unassembled WGS sequence"/>
</dbReference>
<evidence type="ECO:0000313" key="12">
    <source>
        <dbReference type="EMBL" id="GMN26006.1"/>
    </source>
</evidence>
<evidence type="ECO:0000313" key="13">
    <source>
        <dbReference type="Proteomes" id="UP001187192"/>
    </source>
</evidence>